<keyword evidence="2" id="KW-1185">Reference proteome</keyword>
<name>A0A251X1Z6_9RHOB</name>
<dbReference type="Proteomes" id="UP000194664">
    <property type="component" value="Unassembled WGS sequence"/>
</dbReference>
<organism evidence="1 2">
    <name type="scientific">Marivivens niveibacter</name>
    <dbReference type="NCBI Taxonomy" id="1930667"/>
    <lineage>
        <taxon>Bacteria</taxon>
        <taxon>Pseudomonadati</taxon>
        <taxon>Pseudomonadota</taxon>
        <taxon>Alphaproteobacteria</taxon>
        <taxon>Rhodobacterales</taxon>
        <taxon>Paracoccaceae</taxon>
        <taxon>Marivivens group</taxon>
        <taxon>Marivivens</taxon>
    </lineage>
</organism>
<gene>
    <name evidence="1" type="ORF">BVC71_01360</name>
</gene>
<evidence type="ECO:0000313" key="2">
    <source>
        <dbReference type="Proteomes" id="UP000194664"/>
    </source>
</evidence>
<sequence length="79" mass="9405">MIKKNENKFKTPLKWGNWLPFYGVQDQDVGNPSVVKGRIQASRFFLTLLLGRYEFPTVWFGIPIGEKPRFFKVFYKYIL</sequence>
<reference evidence="1 2" key="1">
    <citation type="submission" date="2016-12" db="EMBL/GenBank/DDBJ databases">
        <title>The draft genome sequence of HSLHS2.</title>
        <authorList>
            <person name="Hu D."/>
            <person name="Wang L."/>
            <person name="Shao Z."/>
        </authorList>
    </citation>
    <scope>NUCLEOTIDE SEQUENCE [LARGE SCALE GENOMIC DNA]</scope>
    <source>
        <strain evidence="1">MCCC 1A06712</strain>
    </source>
</reference>
<accession>A0A251X1Z6</accession>
<dbReference type="EMBL" id="MSPP01000001">
    <property type="protein sequence ID" value="OUD10193.1"/>
    <property type="molecule type" value="Genomic_DNA"/>
</dbReference>
<dbReference type="AlphaFoldDB" id="A0A251X1Z6"/>
<proteinExistence type="predicted"/>
<protein>
    <submittedName>
        <fullName evidence="1">Uncharacterized protein</fullName>
    </submittedName>
</protein>
<comment type="caution">
    <text evidence="1">The sequence shown here is derived from an EMBL/GenBank/DDBJ whole genome shotgun (WGS) entry which is preliminary data.</text>
</comment>
<evidence type="ECO:0000313" key="1">
    <source>
        <dbReference type="EMBL" id="OUD10193.1"/>
    </source>
</evidence>